<dbReference type="InterPro" id="IPR009078">
    <property type="entry name" value="Ferritin-like_SF"/>
</dbReference>
<dbReference type="InterPro" id="IPR012347">
    <property type="entry name" value="Ferritin-like"/>
</dbReference>
<protein>
    <recommendedName>
        <fullName evidence="1">Rubrerythrin diiron-binding domain-containing protein</fullName>
    </recommendedName>
</protein>
<comment type="caution">
    <text evidence="2">The sequence shown here is derived from an EMBL/GenBank/DDBJ whole genome shotgun (WGS) entry which is preliminary data.</text>
</comment>
<evidence type="ECO:0000313" key="2">
    <source>
        <dbReference type="EMBL" id="OGL53077.1"/>
    </source>
</evidence>
<proteinExistence type="predicted"/>
<dbReference type="InterPro" id="IPR003251">
    <property type="entry name" value="Rr_diiron-bd_dom"/>
</dbReference>
<dbReference type="SUPFAM" id="SSF47240">
    <property type="entry name" value="Ferritin-like"/>
    <property type="match status" value="1"/>
</dbReference>
<evidence type="ECO:0000313" key="3">
    <source>
        <dbReference type="Proteomes" id="UP000178082"/>
    </source>
</evidence>
<accession>A0A1F7SIR4</accession>
<organism evidence="2 3">
    <name type="scientific">Candidatus Schekmanbacteria bacterium RIFCSPLOWO2_12_FULL_38_15</name>
    <dbReference type="NCBI Taxonomy" id="1817883"/>
    <lineage>
        <taxon>Bacteria</taxon>
        <taxon>Candidatus Schekmaniibacteriota</taxon>
    </lineage>
</organism>
<feature type="domain" description="Rubrerythrin diiron-binding" evidence="1">
    <location>
        <begin position="3"/>
        <end position="59"/>
    </location>
</feature>
<gene>
    <name evidence="2" type="ORF">A3G31_09245</name>
</gene>
<reference evidence="2 3" key="1">
    <citation type="journal article" date="2016" name="Nat. Commun.">
        <title>Thousands of microbial genomes shed light on interconnected biogeochemical processes in an aquifer system.</title>
        <authorList>
            <person name="Anantharaman K."/>
            <person name="Brown C.T."/>
            <person name="Hug L.A."/>
            <person name="Sharon I."/>
            <person name="Castelle C.J."/>
            <person name="Probst A.J."/>
            <person name="Thomas B.C."/>
            <person name="Singh A."/>
            <person name="Wilkins M.J."/>
            <person name="Karaoz U."/>
            <person name="Brodie E.L."/>
            <person name="Williams K.H."/>
            <person name="Hubbard S.S."/>
            <person name="Banfield J.F."/>
        </authorList>
    </citation>
    <scope>NUCLEOTIDE SEQUENCE [LARGE SCALE GENOMIC DNA]</scope>
</reference>
<dbReference type="AlphaFoldDB" id="A0A1F7SIR4"/>
<dbReference type="Pfam" id="PF02915">
    <property type="entry name" value="Rubrerythrin"/>
    <property type="match status" value="1"/>
</dbReference>
<dbReference type="Proteomes" id="UP000178082">
    <property type="component" value="Unassembled WGS sequence"/>
</dbReference>
<dbReference type="Gene3D" id="1.20.1260.10">
    <property type="match status" value="1"/>
</dbReference>
<dbReference type="GO" id="GO:0016491">
    <property type="term" value="F:oxidoreductase activity"/>
    <property type="evidence" value="ECO:0007669"/>
    <property type="project" value="InterPro"/>
</dbReference>
<dbReference type="EMBL" id="MGDI01000028">
    <property type="protein sequence ID" value="OGL53077.1"/>
    <property type="molecule type" value="Genomic_DNA"/>
</dbReference>
<dbReference type="GO" id="GO:0046872">
    <property type="term" value="F:metal ion binding"/>
    <property type="evidence" value="ECO:0007669"/>
    <property type="project" value="InterPro"/>
</dbReference>
<evidence type="ECO:0000259" key="1">
    <source>
        <dbReference type="Pfam" id="PF02915"/>
    </source>
</evidence>
<sequence length="68" mass="8013">MIDSTTRVQDALQIAIQREKIAYEFYKKASKVVDDPGAKKMFSFLAEEEAKHVRMLEEEYEKNILQEM</sequence>
<name>A0A1F7SIR4_9BACT</name>